<evidence type="ECO:0000313" key="4">
    <source>
        <dbReference type="Proteomes" id="UP000093281"/>
    </source>
</evidence>
<evidence type="ECO:0000259" key="1">
    <source>
        <dbReference type="PROSITE" id="PS51340"/>
    </source>
</evidence>
<evidence type="ECO:0000313" key="5">
    <source>
        <dbReference type="Proteomes" id="UP000308001"/>
    </source>
</evidence>
<accession>A0A1C0B7V2</accession>
<dbReference type="RefSeq" id="WP_066181344.1">
    <property type="nucleotide sequence ID" value="NZ_LCUJ01000002.1"/>
</dbReference>
<reference evidence="4" key="1">
    <citation type="submission" date="2015-05" db="EMBL/GenBank/DDBJ databases">
        <authorList>
            <person name="Rovetto F."/>
            <person name="Cocolin L."/>
            <person name="Illeghems K."/>
            <person name="Van Nieuwerburgh F."/>
            <person name="Houf K."/>
        </authorList>
    </citation>
    <scope>NUCLEOTIDE SEQUENCE [LARGE SCALE GENOMIC DNA]</scope>
    <source>
        <strain evidence="4">DU22</strain>
    </source>
</reference>
<reference evidence="3 5" key="3">
    <citation type="submission" date="2019-05" db="EMBL/GenBank/DDBJ databases">
        <title>Arcobacter cibarius and Arcobacter thereius providing challenges in identification an antibiotic susceptibility and Quinolone resistance.</title>
        <authorList>
            <person name="Busch A."/>
            <person name="Hanel I."/>
            <person name="Hotzel H."/>
            <person name="Tomaso H."/>
        </authorList>
    </citation>
    <scope>NUCLEOTIDE SEQUENCE [LARGE SCALE GENOMIC DNA]</scope>
    <source>
        <strain evidence="3 5">17CS1191_2</strain>
    </source>
</reference>
<dbReference type="Proteomes" id="UP000308001">
    <property type="component" value="Unassembled WGS sequence"/>
</dbReference>
<dbReference type="AlphaFoldDB" id="A0A1C0B7V2"/>
<protein>
    <submittedName>
        <fullName evidence="3">MOSC domain-containing protein</fullName>
    </submittedName>
</protein>
<proteinExistence type="predicted"/>
<dbReference type="GO" id="GO:0003824">
    <property type="term" value="F:catalytic activity"/>
    <property type="evidence" value="ECO:0007669"/>
    <property type="project" value="InterPro"/>
</dbReference>
<dbReference type="GO" id="GO:0030151">
    <property type="term" value="F:molybdenum ion binding"/>
    <property type="evidence" value="ECO:0007669"/>
    <property type="project" value="InterPro"/>
</dbReference>
<dbReference type="STRING" id="544718.AAX25_00356"/>
<dbReference type="InterPro" id="IPR011037">
    <property type="entry name" value="Pyrv_Knase-like_insert_dom_sf"/>
</dbReference>
<gene>
    <name evidence="2" type="ORF">AAX29_00728</name>
    <name evidence="3" type="ORF">FE246_00790</name>
</gene>
<dbReference type="EMBL" id="LCUJ01000002">
    <property type="protein sequence ID" value="OCL99678.1"/>
    <property type="molecule type" value="Genomic_DNA"/>
</dbReference>
<sequence length="147" mass="16833">MNIDKVIEIFSETRKESSLPRPIVRKLNLIENHGIEFDKFALKNLEQTVLLVGINSYNLALENDIKIEFGTLGENILVSFDPHKYDIGTKFKIGDDAMIELTQICTVCNHLSIFDKKLPILLKEKRGVYCKIIKSGLILKNMTIKRI</sequence>
<organism evidence="2 4">
    <name type="scientific">Aliarcobacter thereius</name>
    <dbReference type="NCBI Taxonomy" id="544718"/>
    <lineage>
        <taxon>Bacteria</taxon>
        <taxon>Pseudomonadati</taxon>
        <taxon>Campylobacterota</taxon>
        <taxon>Epsilonproteobacteria</taxon>
        <taxon>Campylobacterales</taxon>
        <taxon>Arcobacteraceae</taxon>
        <taxon>Aliarcobacter</taxon>
    </lineage>
</organism>
<dbReference type="PROSITE" id="PS51340">
    <property type="entry name" value="MOSC"/>
    <property type="match status" value="1"/>
</dbReference>
<comment type="caution">
    <text evidence="2">The sequence shown here is derived from an EMBL/GenBank/DDBJ whole genome shotgun (WGS) entry which is preliminary data.</text>
</comment>
<dbReference type="GO" id="GO:0030170">
    <property type="term" value="F:pyridoxal phosphate binding"/>
    <property type="evidence" value="ECO:0007669"/>
    <property type="project" value="InterPro"/>
</dbReference>
<dbReference type="Gene3D" id="2.40.33.20">
    <property type="entry name" value="PK beta-barrel domain-like"/>
    <property type="match status" value="1"/>
</dbReference>
<dbReference type="SUPFAM" id="SSF50800">
    <property type="entry name" value="PK beta-barrel domain-like"/>
    <property type="match status" value="1"/>
</dbReference>
<evidence type="ECO:0000313" key="2">
    <source>
        <dbReference type="EMBL" id="OCL99678.1"/>
    </source>
</evidence>
<reference evidence="2" key="2">
    <citation type="submission" date="2015-05" db="EMBL/GenBank/DDBJ databases">
        <authorList>
            <person name="Wang D.B."/>
            <person name="Wang M."/>
        </authorList>
    </citation>
    <scope>NUCLEOTIDE SEQUENCE [LARGE SCALE GENOMIC DNA]</scope>
    <source>
        <strain evidence="2">DU22</strain>
    </source>
</reference>
<dbReference type="OrthoDB" id="9784492at2"/>
<dbReference type="InterPro" id="IPR005302">
    <property type="entry name" value="MoCF_Sase_C"/>
</dbReference>
<name>A0A1C0B7V2_9BACT</name>
<dbReference type="Proteomes" id="UP000093281">
    <property type="component" value="Unassembled WGS sequence"/>
</dbReference>
<feature type="domain" description="MOSC" evidence="1">
    <location>
        <begin position="22"/>
        <end position="147"/>
    </location>
</feature>
<dbReference type="EMBL" id="VBUF01000001">
    <property type="protein sequence ID" value="TLS73048.1"/>
    <property type="molecule type" value="Genomic_DNA"/>
</dbReference>
<dbReference type="Pfam" id="PF03473">
    <property type="entry name" value="MOSC"/>
    <property type="match status" value="1"/>
</dbReference>
<evidence type="ECO:0000313" key="3">
    <source>
        <dbReference type="EMBL" id="TLS73048.1"/>
    </source>
</evidence>